<evidence type="ECO:0000313" key="1">
    <source>
        <dbReference type="EMBL" id="AGW42039.1"/>
    </source>
</evidence>
<evidence type="ECO:0000313" key="2">
    <source>
        <dbReference type="Proteomes" id="UP000016743"/>
    </source>
</evidence>
<reference evidence="1 2" key="1">
    <citation type="journal article" date="2013" name="Genome Announc.">
        <title>Complete Genome Sequence of Leifsonia xyli subsp. cynodontis Strain DSM46306, a Gram-Positive Bacterial Pathogen of Grasses.</title>
        <authorList>
            <person name="Monteiro-Vitorello C.B."/>
            <person name="Zerillo M.M."/>
            <person name="Van Sluys M.A."/>
            <person name="Camargo L.E."/>
            <person name="Kitajima J.P."/>
        </authorList>
    </citation>
    <scope>NUCLEOTIDE SEQUENCE [LARGE SCALE GENOMIC DNA]</scope>
    <source>
        <strain evidence="1 2">DSM 46306</strain>
    </source>
</reference>
<organism evidence="1 2">
    <name type="scientific">Leifsonia xyli subsp. cynodontis DSM 46306</name>
    <dbReference type="NCBI Taxonomy" id="1389489"/>
    <lineage>
        <taxon>Bacteria</taxon>
        <taxon>Bacillati</taxon>
        <taxon>Actinomycetota</taxon>
        <taxon>Actinomycetes</taxon>
        <taxon>Micrococcales</taxon>
        <taxon>Microbacteriaceae</taxon>
        <taxon>Leifsonia</taxon>
    </lineage>
</organism>
<dbReference type="Proteomes" id="UP000016743">
    <property type="component" value="Chromosome"/>
</dbReference>
<proteinExistence type="predicted"/>
<name>U3P950_LEIXC</name>
<gene>
    <name evidence="1" type="ORF">O159_20490</name>
</gene>
<protein>
    <submittedName>
        <fullName evidence="1">Uncharacterized protein</fullName>
    </submittedName>
</protein>
<dbReference type="KEGG" id="lxy:O159_20490"/>
<dbReference type="HOGENOM" id="CLU_2093800_0_0_11"/>
<accession>U3P950</accession>
<keyword evidence="2" id="KW-1185">Reference proteome</keyword>
<sequence length="116" mass="11705">MTAATAAEVVVPAHEARVGALQEPAPLRLARIGLVDEERGEGVVRRLDQPGSLHRGRAGDAVAVPEGRAGDAVAVPEGRAGGVAVVVPGVEDDLRQSAVAPLGAEDGVQLLLRPAG</sequence>
<dbReference type="AlphaFoldDB" id="U3P950"/>
<dbReference type="EMBL" id="CP006734">
    <property type="protein sequence ID" value="AGW42039.1"/>
    <property type="molecule type" value="Genomic_DNA"/>
</dbReference>